<accession>A0A099KY83</accession>
<dbReference type="GO" id="GO:0005524">
    <property type="term" value="F:ATP binding"/>
    <property type="evidence" value="ECO:0007669"/>
    <property type="project" value="InterPro"/>
</dbReference>
<dbReference type="InterPro" id="IPR027417">
    <property type="entry name" value="P-loop_NTPase"/>
</dbReference>
<feature type="domain" description="Lon proteolytic" evidence="3">
    <location>
        <begin position="574"/>
        <end position="769"/>
    </location>
</feature>
<dbReference type="InterPro" id="IPR027065">
    <property type="entry name" value="Lon_Prtase"/>
</dbReference>
<sequence length="805" mass="89544">MTKTAICSADQTLLGVDDLTSPLSASLFAQTKKSTSKINDSCVQGFVGHERAKEALEFGLSMSALGFNVFALGEHGTGRQTLIKQMLTSLASAKTTPDEWCYTNNFDESHIPLTLSMKPGDGKQLLKSMNKFIDALLSLFPEVFDNPKYQRQKSAIDREFNQKYDQAISVVEELALKDDVVLYEENGEVGFSPLVEGKPLNDKEFSNLNETDRANFYKSLNELENVLSEQLLELPLWKRLSFDQLRKLKNDTAEQAIQPYITELEKEFNKNKDVLKYLSKVKGHVVDAVLEILVTDSDDTPTDKELRKLMVERFLPNLLVTHDETQGAPIVYEQNPTYQNLFGHVDFASFQGGSYTSYRLIRPGALHKANGGYLLLDADKVLSQPMVWSRLKLALKTQQITIENPYSEYGQSSGYSLQPEKIPLQVKVVLLGDAEIYYTLQDYDQEFTELFRVLADFDRHLDKTDSNLIAFGQLIRQRADKHNYPEVSNEAVLELVRYALRRGEHKHKVSANIVQVNDLLDEANYCWQKQGSEGPLSAQHIALAQTARKRRIGRLSETWLSEIKEQQVLISTEGEFVGKVNGLTVLEIGDSVFGTPARITATVYAGSEGVTDIEREVDLGKSIHSKGVLLLTGYLGHKYGQTFPVTISANIAIEQSYGHIDGDSASMAELCALISAITLLPIDQSLAITGSINQHGEVQSIGGVNEKIEGFFQLCQDKGLTGKQGVIIPKTNVIHLMLNDEVLGAVARGEFSIHAVESIDQALQLLMNVDAGIISRTGRYPRKSIHGLALDKLESFADILNGPEE</sequence>
<keyword evidence="2" id="KW-0378">Hydrolase</keyword>
<feature type="active site" evidence="2">
    <location>
        <position position="664"/>
    </location>
</feature>
<dbReference type="AlphaFoldDB" id="A0A099KY83"/>
<dbReference type="SUPFAM" id="SSF54211">
    <property type="entry name" value="Ribosomal protein S5 domain 2-like"/>
    <property type="match status" value="1"/>
</dbReference>
<keyword evidence="1 2" id="KW-0645">Protease</keyword>
<proteinExistence type="inferred from homology"/>
<evidence type="ECO:0000313" key="4">
    <source>
        <dbReference type="EMBL" id="KGJ95125.1"/>
    </source>
</evidence>
<dbReference type="GO" id="GO:0004252">
    <property type="term" value="F:serine-type endopeptidase activity"/>
    <property type="evidence" value="ECO:0007669"/>
    <property type="project" value="UniProtKB-UniRule"/>
</dbReference>
<dbReference type="InterPro" id="IPR020568">
    <property type="entry name" value="Ribosomal_Su5_D2-typ_SF"/>
</dbReference>
<dbReference type="Gene3D" id="1.10.8.60">
    <property type="match status" value="1"/>
</dbReference>
<dbReference type="PANTHER" id="PTHR10046">
    <property type="entry name" value="ATP DEPENDENT LON PROTEASE FAMILY MEMBER"/>
    <property type="match status" value="1"/>
</dbReference>
<dbReference type="GO" id="GO:0006508">
    <property type="term" value="P:proteolysis"/>
    <property type="evidence" value="ECO:0007669"/>
    <property type="project" value="UniProtKB-KW"/>
</dbReference>
<dbReference type="Pfam" id="PF20437">
    <property type="entry name" value="LonC_helical"/>
    <property type="match status" value="1"/>
</dbReference>
<dbReference type="RefSeq" id="WP_033081594.1">
    <property type="nucleotide sequence ID" value="NZ_JQEC01000015.1"/>
</dbReference>
<dbReference type="SUPFAM" id="SSF52540">
    <property type="entry name" value="P-loop containing nucleoside triphosphate hydrolases"/>
    <property type="match status" value="1"/>
</dbReference>
<evidence type="ECO:0000256" key="1">
    <source>
        <dbReference type="ARBA" id="ARBA00022670"/>
    </source>
</evidence>
<dbReference type="EMBL" id="JQEC01000015">
    <property type="protein sequence ID" value="KGJ95125.1"/>
    <property type="molecule type" value="Genomic_DNA"/>
</dbReference>
<dbReference type="Gene3D" id="3.40.50.300">
    <property type="entry name" value="P-loop containing nucleotide triphosphate hydrolases"/>
    <property type="match status" value="2"/>
</dbReference>
<comment type="caution">
    <text evidence="4">The sequence shown here is derived from an EMBL/GenBank/DDBJ whole genome shotgun (WGS) entry which is preliminary data.</text>
</comment>
<dbReference type="PROSITE" id="PS51786">
    <property type="entry name" value="LON_PROTEOLYTIC"/>
    <property type="match status" value="1"/>
</dbReference>
<dbReference type="GO" id="GO:0004176">
    <property type="term" value="F:ATP-dependent peptidase activity"/>
    <property type="evidence" value="ECO:0007669"/>
    <property type="project" value="UniProtKB-UniRule"/>
</dbReference>
<dbReference type="InterPro" id="IPR014721">
    <property type="entry name" value="Ribsml_uS5_D2-typ_fold_subgr"/>
</dbReference>
<comment type="similarity">
    <text evidence="2">Belongs to the peptidase S16 family.</text>
</comment>
<organism evidence="4 5">
    <name type="scientific">Colwellia psychrerythraea</name>
    <name type="common">Vibrio psychroerythus</name>
    <dbReference type="NCBI Taxonomy" id="28229"/>
    <lineage>
        <taxon>Bacteria</taxon>
        <taxon>Pseudomonadati</taxon>
        <taxon>Pseudomonadota</taxon>
        <taxon>Gammaproteobacteria</taxon>
        <taxon>Alteromonadales</taxon>
        <taxon>Colwelliaceae</taxon>
        <taxon>Colwellia</taxon>
    </lineage>
</organism>
<dbReference type="OrthoDB" id="9758568at2"/>
<gene>
    <name evidence="4" type="ORF">GAB14E_1907</name>
</gene>
<dbReference type="Pfam" id="PF20436">
    <property type="entry name" value="LonB_AAA-LID"/>
    <property type="match status" value="1"/>
</dbReference>
<dbReference type="Pfam" id="PF13654">
    <property type="entry name" value="AAA_32"/>
    <property type="match status" value="1"/>
</dbReference>
<evidence type="ECO:0000259" key="3">
    <source>
        <dbReference type="PROSITE" id="PS51786"/>
    </source>
</evidence>
<dbReference type="PRINTS" id="PR00830">
    <property type="entry name" value="ENDOLAPTASE"/>
</dbReference>
<reference evidence="4 5" key="1">
    <citation type="submission" date="2014-08" db="EMBL/GenBank/DDBJ databases">
        <title>Genomic and Phenotypic Diversity of Colwellia psychrerythraea strains from Disparate Marine Basins.</title>
        <authorList>
            <person name="Techtmann S.M."/>
            <person name="Stelling S.C."/>
            <person name="Utturkar S.M."/>
            <person name="Alshibli N."/>
            <person name="Harris A."/>
            <person name="Brown S.D."/>
            <person name="Hazen T.C."/>
        </authorList>
    </citation>
    <scope>NUCLEOTIDE SEQUENCE [LARGE SCALE GENOMIC DNA]</scope>
    <source>
        <strain evidence="4 5">GAB14E</strain>
    </source>
</reference>
<dbReference type="PATRIC" id="fig|28229.3.peg.1513"/>
<dbReference type="GO" id="GO:0030163">
    <property type="term" value="P:protein catabolic process"/>
    <property type="evidence" value="ECO:0007669"/>
    <property type="project" value="InterPro"/>
</dbReference>
<dbReference type="InterPro" id="IPR008269">
    <property type="entry name" value="Lon_proteolytic"/>
</dbReference>
<evidence type="ECO:0000313" key="5">
    <source>
        <dbReference type="Proteomes" id="UP000029868"/>
    </source>
</evidence>
<dbReference type="EC" id="3.4.21.53" evidence="2"/>
<evidence type="ECO:0000256" key="2">
    <source>
        <dbReference type="PROSITE-ProRule" id="PRU01122"/>
    </source>
</evidence>
<name>A0A099KY83_COLPS</name>
<comment type="catalytic activity">
    <reaction evidence="2">
        <text>Hydrolysis of proteins in presence of ATP.</text>
        <dbReference type="EC" id="3.4.21.53"/>
    </reaction>
</comment>
<protein>
    <recommendedName>
        <fullName evidence="2">endopeptidase La</fullName>
        <ecNumber evidence="2">3.4.21.53</ecNumber>
    </recommendedName>
</protein>
<feature type="active site" evidence="2">
    <location>
        <position position="707"/>
    </location>
</feature>
<dbReference type="Gene3D" id="3.30.230.10">
    <property type="match status" value="1"/>
</dbReference>
<dbReference type="InterPro" id="IPR041699">
    <property type="entry name" value="AAA_32"/>
</dbReference>
<dbReference type="Proteomes" id="UP000029868">
    <property type="component" value="Unassembled WGS sequence"/>
</dbReference>
<dbReference type="InterPro" id="IPR046844">
    <property type="entry name" value="Lon-like_helical"/>
</dbReference>
<keyword evidence="2" id="KW-0720">Serine protease</keyword>
<dbReference type="Pfam" id="PF05362">
    <property type="entry name" value="Lon_C"/>
    <property type="match status" value="1"/>
</dbReference>
<dbReference type="InterPro" id="IPR046843">
    <property type="entry name" value="LonB_AAA-LID"/>
</dbReference>